<keyword evidence="5" id="KW-0235">DNA replication</keyword>
<accession>A0A4Q4KNS8</accession>
<dbReference type="Gene3D" id="1.20.272.10">
    <property type="match status" value="1"/>
</dbReference>
<dbReference type="SUPFAM" id="SSF48019">
    <property type="entry name" value="post-AAA+ oligomerization domain-like"/>
    <property type="match status" value="1"/>
</dbReference>
<dbReference type="GO" id="GO:0003677">
    <property type="term" value="F:DNA binding"/>
    <property type="evidence" value="ECO:0007669"/>
    <property type="project" value="InterPro"/>
</dbReference>
<dbReference type="InterPro" id="IPR005790">
    <property type="entry name" value="DNA_polIII_delta"/>
</dbReference>
<dbReference type="Gene3D" id="3.40.50.300">
    <property type="entry name" value="P-loop containing nucleotide triphosphate hydrolases"/>
    <property type="match status" value="1"/>
</dbReference>
<dbReference type="InterPro" id="IPR008921">
    <property type="entry name" value="DNA_pol3_clamp-load_cplx_C"/>
</dbReference>
<evidence type="ECO:0000256" key="6">
    <source>
        <dbReference type="ARBA" id="ARBA00022932"/>
    </source>
</evidence>
<comment type="similarity">
    <text evidence="7">Belongs to the DNA polymerase HolA subunit family.</text>
</comment>
<reference evidence="10 11" key="1">
    <citation type="submission" date="2019-02" db="EMBL/GenBank/DDBJ databases">
        <title>Genome sequence of the sea-ice species Brumimicrobium glaciale.</title>
        <authorList>
            <person name="Bowman J.P."/>
        </authorList>
    </citation>
    <scope>NUCLEOTIDE SEQUENCE [LARGE SCALE GENOMIC DNA]</scope>
    <source>
        <strain evidence="10 11">IC156</strain>
    </source>
</reference>
<dbReference type="Pfam" id="PF06144">
    <property type="entry name" value="DNA_pol3_delta"/>
    <property type="match status" value="1"/>
</dbReference>
<keyword evidence="4 10" id="KW-0548">Nucleotidyltransferase</keyword>
<evidence type="ECO:0000259" key="9">
    <source>
        <dbReference type="Pfam" id="PF06144"/>
    </source>
</evidence>
<dbReference type="PANTHER" id="PTHR34388">
    <property type="entry name" value="DNA POLYMERASE III SUBUNIT DELTA"/>
    <property type="match status" value="1"/>
</dbReference>
<comment type="caution">
    <text evidence="10">The sequence shown here is derived from an EMBL/GenBank/DDBJ whole genome shotgun (WGS) entry which is preliminary data.</text>
</comment>
<dbReference type="AlphaFoldDB" id="A0A4Q4KNS8"/>
<organism evidence="10 11">
    <name type="scientific">Brumimicrobium glaciale</name>
    <dbReference type="NCBI Taxonomy" id="200475"/>
    <lineage>
        <taxon>Bacteria</taxon>
        <taxon>Pseudomonadati</taxon>
        <taxon>Bacteroidota</taxon>
        <taxon>Flavobacteriia</taxon>
        <taxon>Flavobacteriales</taxon>
        <taxon>Crocinitomicaceae</taxon>
        <taxon>Brumimicrobium</taxon>
    </lineage>
</organism>
<evidence type="ECO:0000256" key="4">
    <source>
        <dbReference type="ARBA" id="ARBA00022695"/>
    </source>
</evidence>
<dbReference type="Gene3D" id="1.10.8.60">
    <property type="match status" value="1"/>
</dbReference>
<dbReference type="InterPro" id="IPR010372">
    <property type="entry name" value="DNA_pol3_delta_N"/>
</dbReference>
<comment type="catalytic activity">
    <reaction evidence="8">
        <text>DNA(n) + a 2'-deoxyribonucleoside 5'-triphosphate = DNA(n+1) + diphosphate</text>
        <dbReference type="Rhea" id="RHEA:22508"/>
        <dbReference type="Rhea" id="RHEA-COMP:17339"/>
        <dbReference type="Rhea" id="RHEA-COMP:17340"/>
        <dbReference type="ChEBI" id="CHEBI:33019"/>
        <dbReference type="ChEBI" id="CHEBI:61560"/>
        <dbReference type="ChEBI" id="CHEBI:173112"/>
        <dbReference type="EC" id="2.7.7.7"/>
    </reaction>
</comment>
<dbReference type="EMBL" id="SETE01000002">
    <property type="protein sequence ID" value="RYM34680.1"/>
    <property type="molecule type" value="Genomic_DNA"/>
</dbReference>
<dbReference type="OrthoDB" id="1172326at2"/>
<keyword evidence="3 10" id="KW-0808">Transferase</keyword>
<evidence type="ECO:0000256" key="5">
    <source>
        <dbReference type="ARBA" id="ARBA00022705"/>
    </source>
</evidence>
<dbReference type="PANTHER" id="PTHR34388:SF1">
    <property type="entry name" value="DNA POLYMERASE III SUBUNIT DELTA"/>
    <property type="match status" value="1"/>
</dbReference>
<dbReference type="EC" id="2.7.7.7" evidence="1"/>
<name>A0A4Q4KNS8_9FLAO</name>
<dbReference type="NCBIfam" id="TIGR01128">
    <property type="entry name" value="holA"/>
    <property type="match status" value="1"/>
</dbReference>
<sequence length="342" mass="39105">MCYFNPLLIQISVKEIIKQFKDKTPNALYLLHGDESFYIDQITDAATKYILDESERDFNLTVLYGKDADMGQLQEQVKQYPMMAERQLVIVKEAQDVKDWGMMEAYFENPSPTTVLILAHKHKKADSRKKFFKTIKKNGVIFESKKLYENQVDGWIITYLKGKGYSINQKATMLLVEFLGADLGKIAKELEKLMIVLEKGTQISEVHIEENIGISKDYNAFELTNALASRDILKANKIINYFEQNPKAAHITQLIPLLFGFHERLMKAHFSNATDVNGLMSALKMSYPAAKEVLQAKRIYNPKKIAKNIATLQEYDLKSKGINHGPGSDADLLRELVYLLMH</sequence>
<evidence type="ECO:0000256" key="2">
    <source>
        <dbReference type="ARBA" id="ARBA00017703"/>
    </source>
</evidence>
<dbReference type="SUPFAM" id="SSF52540">
    <property type="entry name" value="P-loop containing nucleoside triphosphate hydrolases"/>
    <property type="match status" value="1"/>
</dbReference>
<proteinExistence type="inferred from homology"/>
<evidence type="ECO:0000256" key="3">
    <source>
        <dbReference type="ARBA" id="ARBA00022679"/>
    </source>
</evidence>
<evidence type="ECO:0000256" key="8">
    <source>
        <dbReference type="ARBA" id="ARBA00049244"/>
    </source>
</evidence>
<gene>
    <name evidence="10" type="primary">holA</name>
    <name evidence="10" type="ORF">ERX46_04715</name>
</gene>
<evidence type="ECO:0000256" key="7">
    <source>
        <dbReference type="ARBA" id="ARBA00034754"/>
    </source>
</evidence>
<protein>
    <recommendedName>
        <fullName evidence="2">DNA polymerase III subunit delta</fullName>
        <ecNumber evidence="1">2.7.7.7</ecNumber>
    </recommendedName>
</protein>
<evidence type="ECO:0000256" key="1">
    <source>
        <dbReference type="ARBA" id="ARBA00012417"/>
    </source>
</evidence>
<dbReference type="GO" id="GO:0003887">
    <property type="term" value="F:DNA-directed DNA polymerase activity"/>
    <property type="evidence" value="ECO:0007669"/>
    <property type="project" value="UniProtKB-KW"/>
</dbReference>
<evidence type="ECO:0000313" key="11">
    <source>
        <dbReference type="Proteomes" id="UP000293952"/>
    </source>
</evidence>
<evidence type="ECO:0000313" key="10">
    <source>
        <dbReference type="EMBL" id="RYM34680.1"/>
    </source>
</evidence>
<dbReference type="GO" id="GO:0009360">
    <property type="term" value="C:DNA polymerase III complex"/>
    <property type="evidence" value="ECO:0007669"/>
    <property type="project" value="InterPro"/>
</dbReference>
<keyword evidence="6" id="KW-0239">DNA-directed DNA polymerase</keyword>
<feature type="domain" description="DNA polymerase III delta N-terminal" evidence="9">
    <location>
        <begin position="29"/>
        <end position="143"/>
    </location>
</feature>
<dbReference type="GO" id="GO:0006261">
    <property type="term" value="P:DNA-templated DNA replication"/>
    <property type="evidence" value="ECO:0007669"/>
    <property type="project" value="TreeGrafter"/>
</dbReference>
<dbReference type="Proteomes" id="UP000293952">
    <property type="component" value="Unassembled WGS sequence"/>
</dbReference>
<keyword evidence="11" id="KW-1185">Reference proteome</keyword>
<dbReference type="InterPro" id="IPR027417">
    <property type="entry name" value="P-loop_NTPase"/>
</dbReference>